<organism evidence="2 3">
    <name type="scientific">Exophiala viscosa</name>
    <dbReference type="NCBI Taxonomy" id="2486360"/>
    <lineage>
        <taxon>Eukaryota</taxon>
        <taxon>Fungi</taxon>
        <taxon>Dikarya</taxon>
        <taxon>Ascomycota</taxon>
        <taxon>Pezizomycotina</taxon>
        <taxon>Eurotiomycetes</taxon>
        <taxon>Chaetothyriomycetidae</taxon>
        <taxon>Chaetothyriales</taxon>
        <taxon>Herpotrichiellaceae</taxon>
        <taxon>Exophiala</taxon>
    </lineage>
</organism>
<feature type="region of interest" description="Disordered" evidence="1">
    <location>
        <begin position="1"/>
        <end position="39"/>
    </location>
</feature>
<evidence type="ECO:0000313" key="2">
    <source>
        <dbReference type="EMBL" id="KAI1610118.1"/>
    </source>
</evidence>
<protein>
    <submittedName>
        <fullName evidence="2">Uncharacterized protein</fullName>
    </submittedName>
</protein>
<sequence>MSSYHGGNDMPHGASVTSPVLSEAQSQLGQTEENHARTQRDLQNLMRIRASTQMSTAQYEQMEREIARLQQELRRMQEEMQRMRLTISQQEATIRNQSTALQQLPRQHHEATNLNSSAYGNTQSYGTMHGRNQSQQMALPAQPMLPQNTPGNFAQQQQSLSHVPSVPARGRQQQGIQQTPYGHTRSQTFGTPMTRQPGSQQPMPQGGGRHGQPSVNQFGSPEPRPFNTNAGRQVPPQTPRVGNPRQSSQSSANRNARSTPSSQAVQQPALQDNSMALVTIPEVSGTPSVKEQFQKVWYMAERYCWAHVNHVSTQKDGNMPQAVKDRIVQTAAPVHAYPLMGSPLTRYMMATKVVVQWIIKNILKHDSFRGFDLEVDAAIEANKNQIYQSTPAQVKYQLLNNIGYQMSVLQKKPGFDGFVNHLARDRGNQLWQIINPMMHERSSCDWEDLHLLMTEAHTLAQLMFSGADQYRFETPNGNDMFNKTTMVPRFSEPSKGMQAEQLEARGMRIKLALTPEVICKTSTPLGLVSETTILQAYVLIA</sequence>
<evidence type="ECO:0000313" key="3">
    <source>
        <dbReference type="Proteomes" id="UP001203852"/>
    </source>
</evidence>
<accession>A0AAN6IAA6</accession>
<feature type="compositionally biased region" description="Polar residues" evidence="1">
    <location>
        <begin position="259"/>
        <end position="269"/>
    </location>
</feature>
<gene>
    <name evidence="2" type="ORF">EDD36DRAFT_468166</name>
</gene>
<feature type="region of interest" description="Disordered" evidence="1">
    <location>
        <begin position="107"/>
        <end position="269"/>
    </location>
</feature>
<reference evidence="2" key="1">
    <citation type="journal article" date="2022" name="bioRxiv">
        <title>Deciphering the potential niche of two novel black yeast fungi from a biological soil crust based on their genomes, phenotypes, and melanin regulation.</title>
        <authorList>
            <consortium name="DOE Joint Genome Institute"/>
            <person name="Carr E.C."/>
            <person name="Barton Q."/>
            <person name="Grambo S."/>
            <person name="Sullivan M."/>
            <person name="Renfro C.M."/>
            <person name="Kuo A."/>
            <person name="Pangilinan J."/>
            <person name="Lipzen A."/>
            <person name="Keymanesh K."/>
            <person name="Savage E."/>
            <person name="Barry K."/>
            <person name="Grigoriev I.V."/>
            <person name="Riekhof W.R."/>
            <person name="Harris S.S."/>
        </authorList>
    </citation>
    <scope>NUCLEOTIDE SEQUENCE</scope>
    <source>
        <strain evidence="2">JF 03-4F</strain>
    </source>
</reference>
<comment type="caution">
    <text evidence="2">The sequence shown here is derived from an EMBL/GenBank/DDBJ whole genome shotgun (WGS) entry which is preliminary data.</text>
</comment>
<dbReference type="EMBL" id="MU404359">
    <property type="protein sequence ID" value="KAI1610118.1"/>
    <property type="molecule type" value="Genomic_DNA"/>
</dbReference>
<feature type="compositionally biased region" description="Low complexity" evidence="1">
    <location>
        <begin position="245"/>
        <end position="258"/>
    </location>
</feature>
<dbReference type="AlphaFoldDB" id="A0AAN6IAA6"/>
<feature type="compositionally biased region" description="Polar residues" evidence="1">
    <location>
        <begin position="145"/>
        <end position="162"/>
    </location>
</feature>
<dbReference type="Proteomes" id="UP001203852">
    <property type="component" value="Unassembled WGS sequence"/>
</dbReference>
<proteinExistence type="predicted"/>
<evidence type="ECO:0000256" key="1">
    <source>
        <dbReference type="SAM" id="MobiDB-lite"/>
    </source>
</evidence>
<feature type="compositionally biased region" description="Polar residues" evidence="1">
    <location>
        <begin position="171"/>
        <end position="194"/>
    </location>
</feature>
<name>A0AAN6IAA6_9EURO</name>
<feature type="compositionally biased region" description="Polar residues" evidence="1">
    <location>
        <begin position="112"/>
        <end position="137"/>
    </location>
</feature>
<keyword evidence="3" id="KW-1185">Reference proteome</keyword>
<feature type="compositionally biased region" description="Polar residues" evidence="1">
    <location>
        <begin position="15"/>
        <end position="31"/>
    </location>
</feature>